<reference evidence="7" key="1">
    <citation type="submission" date="2023-06" db="EMBL/GenBank/DDBJ databases">
        <title>Conoideocrella luteorostrata (Hypocreales: Clavicipitaceae), a potential biocontrol fungus for elongate hemlock scale in United States Christmas tree production areas.</title>
        <authorList>
            <person name="Barrett H."/>
            <person name="Lovett B."/>
            <person name="Macias A.M."/>
            <person name="Stajich J.E."/>
            <person name="Kasson M.T."/>
        </authorList>
    </citation>
    <scope>NUCLEOTIDE SEQUENCE</scope>
    <source>
        <strain evidence="7">ARSEF 14590</strain>
    </source>
</reference>
<evidence type="ECO:0000256" key="4">
    <source>
        <dbReference type="ARBA" id="ARBA00022827"/>
    </source>
</evidence>
<keyword evidence="4" id="KW-0274">FAD</keyword>
<comment type="similarity">
    <text evidence="2">Belongs to the DAMOX/DASOX family.</text>
</comment>
<dbReference type="SUPFAM" id="SSF54373">
    <property type="entry name" value="FAD-linked reductases, C-terminal domain"/>
    <property type="match status" value="1"/>
</dbReference>
<evidence type="ECO:0000256" key="2">
    <source>
        <dbReference type="ARBA" id="ARBA00006730"/>
    </source>
</evidence>
<dbReference type="InterPro" id="IPR023209">
    <property type="entry name" value="DAO"/>
</dbReference>
<comment type="caution">
    <text evidence="7">The sequence shown here is derived from an EMBL/GenBank/DDBJ whole genome shotgun (WGS) entry which is preliminary data.</text>
</comment>
<sequence length="313" mass="34715">MHEKHMQHWEHRTFQHWQTLTSRRAASETGISSSPGMYYWDSSASQGRKPEEWIWWTSFIPKYRYMRREEIPVPIKSCGQAQEDDIEGITYESFSISPEMYLKYLMAECKTLGGTMIQGEVASLEDVFALDGCGDAVGVVNCAGVMGTKLVNEGDAFYPTKGQAVVVRGEAKRISTGLGADWEAVVVPRKGLNETFLGVTKIYGVGTLDIDEGATRMILEQAKPLAPELLDDSGNFEVLRVQVGLRPTRTGGARVEIENLAARGKWICHNYGHHGAGFEESFGCAETVVELVSQQLARGDFVTQHKSSISTRL</sequence>
<dbReference type="Proteomes" id="UP001251528">
    <property type="component" value="Unassembled WGS sequence"/>
</dbReference>
<evidence type="ECO:0000313" key="7">
    <source>
        <dbReference type="EMBL" id="KAK2594945.1"/>
    </source>
</evidence>
<dbReference type="GO" id="GO:0005737">
    <property type="term" value="C:cytoplasm"/>
    <property type="evidence" value="ECO:0007669"/>
    <property type="project" value="TreeGrafter"/>
</dbReference>
<evidence type="ECO:0000256" key="1">
    <source>
        <dbReference type="ARBA" id="ARBA00001974"/>
    </source>
</evidence>
<dbReference type="GO" id="GO:0003884">
    <property type="term" value="F:D-amino-acid oxidase activity"/>
    <property type="evidence" value="ECO:0007669"/>
    <property type="project" value="InterPro"/>
</dbReference>
<dbReference type="PANTHER" id="PTHR11530:SF11">
    <property type="entry name" value="D-ASPARTATE OXIDASE"/>
    <property type="match status" value="1"/>
</dbReference>
<keyword evidence="5" id="KW-0560">Oxidoreductase</keyword>
<organism evidence="7 8">
    <name type="scientific">Conoideocrella luteorostrata</name>
    <dbReference type="NCBI Taxonomy" id="1105319"/>
    <lineage>
        <taxon>Eukaryota</taxon>
        <taxon>Fungi</taxon>
        <taxon>Dikarya</taxon>
        <taxon>Ascomycota</taxon>
        <taxon>Pezizomycotina</taxon>
        <taxon>Sordariomycetes</taxon>
        <taxon>Hypocreomycetidae</taxon>
        <taxon>Hypocreales</taxon>
        <taxon>Clavicipitaceae</taxon>
        <taxon>Conoideocrella</taxon>
    </lineage>
</organism>
<dbReference type="Pfam" id="PF01266">
    <property type="entry name" value="DAO"/>
    <property type="match status" value="1"/>
</dbReference>
<gene>
    <name evidence="7" type="ORF">QQS21_007348</name>
</gene>
<evidence type="ECO:0000259" key="6">
    <source>
        <dbReference type="Pfam" id="PF01266"/>
    </source>
</evidence>
<keyword evidence="8" id="KW-1185">Reference proteome</keyword>
<dbReference type="Gene3D" id="3.40.50.720">
    <property type="entry name" value="NAD(P)-binding Rossmann-like Domain"/>
    <property type="match status" value="1"/>
</dbReference>
<dbReference type="SUPFAM" id="SSF51971">
    <property type="entry name" value="Nucleotide-binding domain"/>
    <property type="match status" value="1"/>
</dbReference>
<dbReference type="GO" id="GO:0071949">
    <property type="term" value="F:FAD binding"/>
    <property type="evidence" value="ECO:0007669"/>
    <property type="project" value="InterPro"/>
</dbReference>
<dbReference type="AlphaFoldDB" id="A0AAJ0FZJ6"/>
<evidence type="ECO:0000256" key="5">
    <source>
        <dbReference type="ARBA" id="ARBA00023002"/>
    </source>
</evidence>
<keyword evidence="3" id="KW-0285">Flavoprotein</keyword>
<feature type="domain" description="FAD dependent oxidoreductase" evidence="6">
    <location>
        <begin position="8"/>
        <end position="291"/>
    </location>
</feature>
<dbReference type="EMBL" id="JASWJB010000149">
    <property type="protein sequence ID" value="KAK2594945.1"/>
    <property type="molecule type" value="Genomic_DNA"/>
</dbReference>
<dbReference type="Gene3D" id="3.30.9.10">
    <property type="entry name" value="D-Amino Acid Oxidase, subunit A, domain 2"/>
    <property type="match status" value="1"/>
</dbReference>
<evidence type="ECO:0000256" key="3">
    <source>
        <dbReference type="ARBA" id="ARBA00022630"/>
    </source>
</evidence>
<comment type="cofactor">
    <cofactor evidence="1">
        <name>FAD</name>
        <dbReference type="ChEBI" id="CHEBI:57692"/>
    </cofactor>
</comment>
<accession>A0AAJ0FZJ6</accession>
<protein>
    <recommendedName>
        <fullName evidence="6">FAD dependent oxidoreductase domain-containing protein</fullName>
    </recommendedName>
</protein>
<name>A0AAJ0FZJ6_9HYPO</name>
<dbReference type="InterPro" id="IPR006076">
    <property type="entry name" value="FAD-dep_OxRdtase"/>
</dbReference>
<evidence type="ECO:0000313" key="8">
    <source>
        <dbReference type="Proteomes" id="UP001251528"/>
    </source>
</evidence>
<dbReference type="PANTHER" id="PTHR11530">
    <property type="entry name" value="D-AMINO ACID OXIDASE"/>
    <property type="match status" value="1"/>
</dbReference>
<proteinExistence type="inferred from homology"/>
<dbReference type="GO" id="GO:0019478">
    <property type="term" value="P:D-amino acid catabolic process"/>
    <property type="evidence" value="ECO:0007669"/>
    <property type="project" value="TreeGrafter"/>
</dbReference>